<dbReference type="InParanoid" id="A0A024FYK9"/>
<feature type="compositionally biased region" description="Polar residues" evidence="1">
    <location>
        <begin position="1"/>
        <end position="10"/>
    </location>
</feature>
<proteinExistence type="predicted"/>
<evidence type="ECO:0000256" key="1">
    <source>
        <dbReference type="SAM" id="MobiDB-lite"/>
    </source>
</evidence>
<keyword evidence="3" id="KW-1185">Reference proteome</keyword>
<dbReference type="Proteomes" id="UP000053237">
    <property type="component" value="Unassembled WGS sequence"/>
</dbReference>
<comment type="caution">
    <text evidence="2">The sequence shown here is derived from an EMBL/GenBank/DDBJ whole genome shotgun (WGS) entry which is preliminary data.</text>
</comment>
<evidence type="ECO:0000313" key="3">
    <source>
        <dbReference type="Proteomes" id="UP000053237"/>
    </source>
</evidence>
<evidence type="ECO:0000313" key="2">
    <source>
        <dbReference type="EMBL" id="CCI11759.1"/>
    </source>
</evidence>
<dbReference type="AlphaFoldDB" id="A0A024FYK9"/>
<accession>A0A024FYK9</accession>
<protein>
    <submittedName>
        <fullName evidence="2">Uncharacterized protein</fullName>
    </submittedName>
</protein>
<name>A0A024FYK9_9STRA</name>
<gene>
    <name evidence="2" type="ORF">BN9_134310</name>
</gene>
<feature type="region of interest" description="Disordered" evidence="1">
    <location>
        <begin position="1"/>
        <end position="21"/>
    </location>
</feature>
<dbReference type="EMBL" id="CAIX01001921">
    <property type="protein sequence ID" value="CCI11759.1"/>
    <property type="molecule type" value="Genomic_DNA"/>
</dbReference>
<sequence>MVPRIETTSSDSEKATPPKITEEEAERVMAHMYNGVPEKINWELFGVEVIMGVLDDQTNSAVTITWNDEIRNAITMSIAPETSMLEFKENNRPVETETSMLHHRGNSYIVEYGGVKAGTNKGVVFFDLQNAISQFPSPAFDQLMQAMPGITGVSTKCDKINKLGASDI</sequence>
<feature type="compositionally biased region" description="Basic and acidic residues" evidence="1">
    <location>
        <begin position="11"/>
        <end position="21"/>
    </location>
</feature>
<organism evidence="2 3">
    <name type="scientific">Albugo candida</name>
    <dbReference type="NCBI Taxonomy" id="65357"/>
    <lineage>
        <taxon>Eukaryota</taxon>
        <taxon>Sar</taxon>
        <taxon>Stramenopiles</taxon>
        <taxon>Oomycota</taxon>
        <taxon>Peronosporomycetes</taxon>
        <taxon>Albuginales</taxon>
        <taxon>Albuginaceae</taxon>
        <taxon>Albugo</taxon>
    </lineage>
</organism>
<reference evidence="2 3" key="1">
    <citation type="submission" date="2012-05" db="EMBL/GenBank/DDBJ databases">
        <title>Recombination and specialization in a pathogen metapopulation.</title>
        <authorList>
            <person name="Gardiner A."/>
            <person name="Kemen E."/>
            <person name="Schultz-Larsen T."/>
            <person name="MacLean D."/>
            <person name="Van Oosterhout C."/>
            <person name="Jones J.D.G."/>
        </authorList>
    </citation>
    <scope>NUCLEOTIDE SEQUENCE [LARGE SCALE GENOMIC DNA]</scope>
    <source>
        <strain evidence="2 3">Ac Nc2</strain>
    </source>
</reference>